<protein>
    <submittedName>
        <fullName evidence="2">Nitronate monooxygenase</fullName>
    </submittedName>
</protein>
<reference evidence="2 3" key="1">
    <citation type="journal article" date="2012" name="J. Bacteriol.">
        <title>De Novo Genome Project of Cupriavidus basilensis OR16.</title>
        <authorList>
            <person name="Cserhati M."/>
            <person name="Kriszt B."/>
            <person name="Szoboszlay S."/>
            <person name="Toth A."/>
            <person name="Szabo I."/>
            <person name="Tancsics A."/>
            <person name="Nagy I."/>
            <person name="Horvath B."/>
            <person name="Nagy I."/>
            <person name="Kukolya J."/>
        </authorList>
    </citation>
    <scope>NUCLEOTIDE SEQUENCE [LARGE SCALE GENOMIC DNA]</scope>
    <source>
        <strain evidence="2 3">OR16</strain>
    </source>
</reference>
<dbReference type="PATRIC" id="fig|1127483.3.peg.6029"/>
<dbReference type="GO" id="GO:0006355">
    <property type="term" value="P:regulation of DNA-templated transcription"/>
    <property type="evidence" value="ECO:0007669"/>
    <property type="project" value="TreeGrafter"/>
</dbReference>
<organism evidence="2 3">
    <name type="scientific">Cupriavidus basilensis OR16</name>
    <dbReference type="NCBI Taxonomy" id="1127483"/>
    <lineage>
        <taxon>Bacteria</taxon>
        <taxon>Pseudomonadati</taxon>
        <taxon>Pseudomonadota</taxon>
        <taxon>Betaproteobacteria</taxon>
        <taxon>Burkholderiales</taxon>
        <taxon>Burkholderiaceae</taxon>
        <taxon>Cupriavidus</taxon>
    </lineage>
</organism>
<dbReference type="Gene3D" id="3.40.50.880">
    <property type="match status" value="1"/>
</dbReference>
<proteinExistence type="predicted"/>
<dbReference type="PANTHER" id="PTHR43130">
    <property type="entry name" value="ARAC-FAMILY TRANSCRIPTIONAL REGULATOR"/>
    <property type="match status" value="1"/>
</dbReference>
<dbReference type="GO" id="GO:0004497">
    <property type="term" value="F:monooxygenase activity"/>
    <property type="evidence" value="ECO:0007669"/>
    <property type="project" value="UniProtKB-KW"/>
</dbReference>
<keyword evidence="2" id="KW-0560">Oxidoreductase</keyword>
<dbReference type="Pfam" id="PF01965">
    <property type="entry name" value="DJ-1_PfpI"/>
    <property type="match status" value="1"/>
</dbReference>
<dbReference type="Proteomes" id="UP000005808">
    <property type="component" value="Unassembled WGS sequence"/>
</dbReference>
<dbReference type="PANTHER" id="PTHR43130:SF2">
    <property type="entry name" value="DJ-1_PFPI DOMAIN-CONTAINING PROTEIN"/>
    <property type="match status" value="1"/>
</dbReference>
<comment type="caution">
    <text evidence="2">The sequence shown here is derived from an EMBL/GenBank/DDBJ whole genome shotgun (WGS) entry which is preliminary data.</text>
</comment>
<sequence>MAVASRDAAAAHGYRPRDGRPVACIGVGILTFEGFNELDSLIALGILNRVKQPGWRVSIASPAGKVRSMNGVVMEAQASLKDACDADAVLVGSGVRTRDVVADATLMSQLRFDTSRQLLGAQCSGTLMLAKLGLLDDVPACTDLTTKPWVEEAGVAVLNQPFVAKGNVATAGGCLSSQYLAAWFIARLAGVEAARSAIHYVAPVGEKEVYVTRAMANIAPFL</sequence>
<dbReference type="SUPFAM" id="SSF52317">
    <property type="entry name" value="Class I glutamine amidotransferase-like"/>
    <property type="match status" value="1"/>
</dbReference>
<evidence type="ECO:0000259" key="1">
    <source>
        <dbReference type="Pfam" id="PF01965"/>
    </source>
</evidence>
<accession>H1SCS9</accession>
<dbReference type="InterPro" id="IPR029062">
    <property type="entry name" value="Class_I_gatase-like"/>
</dbReference>
<dbReference type="EMBL" id="AHJE01000085">
    <property type="protein sequence ID" value="EHP39670.1"/>
    <property type="molecule type" value="Genomic_DNA"/>
</dbReference>
<keyword evidence="2" id="KW-0503">Monooxygenase</keyword>
<dbReference type="AlphaFoldDB" id="H1SCS9"/>
<dbReference type="InterPro" id="IPR002818">
    <property type="entry name" value="DJ-1/PfpI"/>
</dbReference>
<evidence type="ECO:0000313" key="3">
    <source>
        <dbReference type="Proteomes" id="UP000005808"/>
    </source>
</evidence>
<name>H1SCS9_9BURK</name>
<gene>
    <name evidence="2" type="ORF">OR16_30179</name>
</gene>
<feature type="domain" description="DJ-1/PfpI" evidence="1">
    <location>
        <begin position="28"/>
        <end position="176"/>
    </location>
</feature>
<dbReference type="InterPro" id="IPR052158">
    <property type="entry name" value="INH-QAR"/>
</dbReference>
<evidence type="ECO:0000313" key="2">
    <source>
        <dbReference type="EMBL" id="EHP39670.1"/>
    </source>
</evidence>